<protein>
    <submittedName>
        <fullName evidence="1">Uncharacterized protein</fullName>
    </submittedName>
</protein>
<dbReference type="Proteomes" id="UP000245639">
    <property type="component" value="Unassembled WGS sequence"/>
</dbReference>
<reference evidence="1 2" key="1">
    <citation type="submission" date="2018-04" db="EMBL/GenBank/DDBJ databases">
        <title>Genomic Encyclopedia of Type Strains, Phase IV (KMG-IV): sequencing the most valuable type-strain genomes for metagenomic binning, comparative biology and taxonomic classification.</title>
        <authorList>
            <person name="Goeker M."/>
        </authorList>
    </citation>
    <scope>NUCLEOTIDE SEQUENCE [LARGE SCALE GENOMIC DNA]</scope>
    <source>
        <strain evidence="1 2">DSM 45771</strain>
    </source>
</reference>
<dbReference type="AlphaFoldDB" id="A0A2U1F7U1"/>
<sequence length="182" mass="19851">MSAPEVSRREQAAWRTRELVRGVAVTAFDSIEHREPIEGFHELSRPALDDPLAGVRAGRLVSDVAAGQLREWALRARGAGRTWDDVGEALELPAALVEGGTRAEAAWEWLVEHRPPAPSCEPGCPGSAVWTCTTCRGRVRDTGPFASHPDDRETGHVDGCTRRAAALQAWRRETEGGSHVEE</sequence>
<gene>
    <name evidence="1" type="ORF">C8D89_109115</name>
</gene>
<keyword evidence="2" id="KW-1185">Reference proteome</keyword>
<dbReference type="EMBL" id="QEKW01000009">
    <property type="protein sequence ID" value="PVZ08232.1"/>
    <property type="molecule type" value="Genomic_DNA"/>
</dbReference>
<evidence type="ECO:0000313" key="2">
    <source>
        <dbReference type="Proteomes" id="UP000245639"/>
    </source>
</evidence>
<accession>A0A2U1F7U1</accession>
<proteinExistence type="predicted"/>
<name>A0A2U1F7U1_9PSEU</name>
<dbReference type="RefSeq" id="WP_165825777.1">
    <property type="nucleotide sequence ID" value="NZ_QEKW01000009.1"/>
</dbReference>
<organism evidence="1 2">
    <name type="scientific">Actinomycetospora cinnamomea</name>
    <dbReference type="NCBI Taxonomy" id="663609"/>
    <lineage>
        <taxon>Bacteria</taxon>
        <taxon>Bacillati</taxon>
        <taxon>Actinomycetota</taxon>
        <taxon>Actinomycetes</taxon>
        <taxon>Pseudonocardiales</taxon>
        <taxon>Pseudonocardiaceae</taxon>
        <taxon>Actinomycetospora</taxon>
    </lineage>
</organism>
<evidence type="ECO:0000313" key="1">
    <source>
        <dbReference type="EMBL" id="PVZ08232.1"/>
    </source>
</evidence>
<comment type="caution">
    <text evidence="1">The sequence shown here is derived from an EMBL/GenBank/DDBJ whole genome shotgun (WGS) entry which is preliminary data.</text>
</comment>